<evidence type="ECO:0000313" key="3">
    <source>
        <dbReference type="EMBL" id="BBB00020.1"/>
    </source>
</evidence>
<dbReference type="Pfam" id="PF13365">
    <property type="entry name" value="Trypsin_2"/>
    <property type="match status" value="1"/>
</dbReference>
<evidence type="ECO:0000313" key="4">
    <source>
        <dbReference type="Proteomes" id="UP000595703"/>
    </source>
</evidence>
<dbReference type="Proteomes" id="UP000595703">
    <property type="component" value="Chromosome"/>
</dbReference>
<evidence type="ECO:0000259" key="2">
    <source>
        <dbReference type="Pfam" id="PF20028"/>
    </source>
</evidence>
<feature type="region of interest" description="Disordered" evidence="1">
    <location>
        <begin position="1"/>
        <end position="46"/>
    </location>
</feature>
<dbReference type="InterPro" id="IPR045450">
    <property type="entry name" value="VMAP_C"/>
</dbReference>
<sequence length="757" mass="81227">MRRGERHGPAPRVRGRRTGRHGRGARGRRAGRSGRVVRGCGTHPRGCAIPRRRVRRRPGKGRTVTSGGASEQLAQAAEILVPLAEEATVRIHGAEAGNPLLGSGFFVAPNWVLTCAHVARAEGEVTLVGAPRKEVRVGYRDQLLAGVVEWAQPSGPGGIPGQSQGNDPGYGAGSAGQGGAARGPGGWAAPDLALIRLVDPLEHPCVWLTERTAKGYTTNPVAYFGWLPLGGVLMPYSGRCVISGQLGVGGGGLLRLSNDDEMPQGLSGGPVVDLVRGEVIGVLQARRAERDGGLAVSIQQLRLLPTAENPADDLYHRVMTAHDLYHADHHRFLLNRDFYGWTEAHSEIGAAAGRALTPGRRTALLGLLAQLPPPSGARALGDVVTEVRGGAGQGFAVAPRAWRDGLGLLYDLRRGSELEAVLRYAVLAATAEHPRPAQESHERELWEWAQSTAADQGLSMLFRNSLIGERMSRLRARHAVVPPQAGLEPGLRARGEAQLEIIPRGWEPDRFDWRVTVSPESGEVDCVHEDFRGTAVADLPARLAAPLAEAFRRCDEPGYVAALQLAVPGSLMAFAADTWRLDPDGGTLGALRPVVVRRTDPPPDTDPAVAEERLSRWRTLHRLQPAAEVLDCEDSQAQPLPEDAELRARPREMLPVLCRSSGAAPEALHRLLRCGYSVALWRRDPIEPRQVCSDLHRGVPQAVLAARTAAGLPAQLASLRAAVAEGVPETFWSGALALLYDDPTRPLPGTDELLETP</sequence>
<organism evidence="3 4">
    <name type="scientific">Actinacidiphila reveromycinica</name>
    <dbReference type="NCBI Taxonomy" id="659352"/>
    <lineage>
        <taxon>Bacteria</taxon>
        <taxon>Bacillati</taxon>
        <taxon>Actinomycetota</taxon>
        <taxon>Actinomycetes</taxon>
        <taxon>Kitasatosporales</taxon>
        <taxon>Streptomycetaceae</taxon>
        <taxon>Actinacidiphila</taxon>
    </lineage>
</organism>
<protein>
    <recommendedName>
        <fullName evidence="2">vWA-MoxR associated protein C-terminal domain-containing protein</fullName>
    </recommendedName>
</protein>
<dbReference type="EMBL" id="AP018365">
    <property type="protein sequence ID" value="BBB00020.1"/>
    <property type="molecule type" value="Genomic_DNA"/>
</dbReference>
<reference evidence="3 4" key="2">
    <citation type="journal article" date="2011" name="J. Antibiot.">
        <title>Furaquinocins I and J: novel polyketide isoprenoid hybrid compounds from Streptomyces reveromyceticus SN-593.</title>
        <authorList>
            <person name="Panthee S."/>
            <person name="Takahashi S."/>
            <person name="Takagi H."/>
            <person name="Nogawa T."/>
            <person name="Oowada E."/>
            <person name="Uramoto M."/>
            <person name="Osada H."/>
        </authorList>
    </citation>
    <scope>NUCLEOTIDE SEQUENCE [LARGE SCALE GENOMIC DNA]</scope>
    <source>
        <strain evidence="3 4">SN-593</strain>
    </source>
</reference>
<evidence type="ECO:0000256" key="1">
    <source>
        <dbReference type="SAM" id="MobiDB-lite"/>
    </source>
</evidence>
<dbReference type="InterPro" id="IPR009003">
    <property type="entry name" value="Peptidase_S1_PA"/>
</dbReference>
<feature type="compositionally biased region" description="Gly residues" evidence="1">
    <location>
        <begin position="168"/>
        <end position="184"/>
    </location>
</feature>
<feature type="region of interest" description="Disordered" evidence="1">
    <location>
        <begin position="154"/>
        <end position="184"/>
    </location>
</feature>
<feature type="compositionally biased region" description="Low complexity" evidence="1">
    <location>
        <begin position="33"/>
        <end position="46"/>
    </location>
</feature>
<reference evidence="3 4" key="4">
    <citation type="journal article" date="2020" name="Sci. Rep.">
        <title>beta-carboline chemical signals induce reveromycin production through a LuxR family regulator in Streptomyces sp. SN-593.</title>
        <authorList>
            <person name="Panthee S."/>
            <person name="Kito N."/>
            <person name="Hayashi T."/>
            <person name="Shimizu T."/>
            <person name="Ishikawa J."/>
            <person name="Hamamoto H."/>
            <person name="Osada H."/>
            <person name="Takahashi S."/>
        </authorList>
    </citation>
    <scope>NUCLEOTIDE SEQUENCE [LARGE SCALE GENOMIC DNA]</scope>
    <source>
        <strain evidence="3 4">SN-593</strain>
    </source>
</reference>
<reference evidence="3 4" key="1">
    <citation type="journal article" date="2010" name="J. Bacteriol.">
        <title>Biochemical characterization of a novel indole prenyltransferase from Streptomyces sp. SN-593.</title>
        <authorList>
            <person name="Takahashi S."/>
            <person name="Takagi H."/>
            <person name="Toyoda A."/>
            <person name="Uramoto M."/>
            <person name="Nogawa T."/>
            <person name="Ueki M."/>
            <person name="Sakaki Y."/>
            <person name="Osada H."/>
        </authorList>
    </citation>
    <scope>NUCLEOTIDE SEQUENCE [LARGE SCALE GENOMIC DNA]</scope>
    <source>
        <strain evidence="3 4">SN-593</strain>
    </source>
</reference>
<reference evidence="3 4" key="3">
    <citation type="journal article" date="2011" name="Nat. Chem. Biol.">
        <title>Reveromycin A biosynthesis uses RevG and RevJ for stereospecific spiroacetal formation.</title>
        <authorList>
            <person name="Takahashi S."/>
            <person name="Toyoda A."/>
            <person name="Sekiyama Y."/>
            <person name="Takagi H."/>
            <person name="Nogawa T."/>
            <person name="Uramoto M."/>
            <person name="Suzuki R."/>
            <person name="Koshino H."/>
            <person name="Kumano T."/>
            <person name="Panthee S."/>
            <person name="Dairi T."/>
            <person name="Ishikawa J."/>
            <person name="Ikeda H."/>
            <person name="Sakaki Y."/>
            <person name="Osada H."/>
        </authorList>
    </citation>
    <scope>NUCLEOTIDE SEQUENCE [LARGE SCALE GENOMIC DNA]</scope>
    <source>
        <strain evidence="3 4">SN-593</strain>
    </source>
</reference>
<accession>A0A7U3UWE4</accession>
<keyword evidence="4" id="KW-1185">Reference proteome</keyword>
<proteinExistence type="predicted"/>
<dbReference type="KEGG" id="arev:RVR_6889"/>
<feature type="domain" description="vWA-MoxR associated protein C-terminal" evidence="2">
    <location>
        <begin position="509"/>
        <end position="743"/>
    </location>
</feature>
<dbReference type="Pfam" id="PF20028">
    <property type="entry name" value="VMAP-C"/>
    <property type="match status" value="1"/>
</dbReference>
<dbReference type="AlphaFoldDB" id="A0A7U3UWE4"/>
<dbReference type="SUPFAM" id="SSF50494">
    <property type="entry name" value="Trypsin-like serine proteases"/>
    <property type="match status" value="1"/>
</dbReference>
<name>A0A7U3UWE4_9ACTN</name>
<feature type="compositionally biased region" description="Basic residues" evidence="1">
    <location>
        <begin position="13"/>
        <end position="32"/>
    </location>
</feature>
<gene>
    <name evidence="3" type="ORF">RVR_6889</name>
</gene>